<organism evidence="3 5">
    <name type="scientific">Jannaschia seohaensis</name>
    <dbReference type="NCBI Taxonomy" id="475081"/>
    <lineage>
        <taxon>Bacteria</taxon>
        <taxon>Pseudomonadati</taxon>
        <taxon>Pseudomonadota</taxon>
        <taxon>Alphaproteobacteria</taxon>
        <taxon>Rhodobacterales</taxon>
        <taxon>Roseobacteraceae</taxon>
        <taxon>Jannaschia</taxon>
    </lineage>
</organism>
<dbReference type="GO" id="GO:0110154">
    <property type="term" value="P:RNA decapping"/>
    <property type="evidence" value="ECO:0007669"/>
    <property type="project" value="TreeGrafter"/>
</dbReference>
<dbReference type="Pfam" id="PF00149">
    <property type="entry name" value="Metallophos"/>
    <property type="match status" value="1"/>
</dbReference>
<dbReference type="GO" id="GO:0016791">
    <property type="term" value="F:phosphatase activity"/>
    <property type="evidence" value="ECO:0007669"/>
    <property type="project" value="TreeGrafter"/>
</dbReference>
<dbReference type="PANTHER" id="PTHR42850">
    <property type="entry name" value="METALLOPHOSPHOESTERASE"/>
    <property type="match status" value="1"/>
</dbReference>
<evidence type="ECO:0000259" key="1">
    <source>
        <dbReference type="Pfam" id="PF00149"/>
    </source>
</evidence>
<evidence type="ECO:0000313" key="2">
    <source>
        <dbReference type="EMBL" id="PWJ12880.1"/>
    </source>
</evidence>
<evidence type="ECO:0000313" key="3">
    <source>
        <dbReference type="EMBL" id="SSA50688.1"/>
    </source>
</evidence>
<accession>A0A2Y9B597</accession>
<dbReference type="EMBL" id="UETC01000015">
    <property type="protein sequence ID" value="SSA50688.1"/>
    <property type="molecule type" value="Genomic_DNA"/>
</dbReference>
<dbReference type="GO" id="GO:0008803">
    <property type="term" value="F:bis(5'-nucleosyl)-tetraphosphatase (symmetrical) activity"/>
    <property type="evidence" value="ECO:0007669"/>
    <property type="project" value="TreeGrafter"/>
</dbReference>
<dbReference type="OrthoDB" id="9807890at2"/>
<dbReference type="InterPro" id="IPR004843">
    <property type="entry name" value="Calcineurin-like_PHP"/>
</dbReference>
<dbReference type="Gene3D" id="3.60.21.10">
    <property type="match status" value="1"/>
</dbReference>
<dbReference type="GO" id="GO:0005737">
    <property type="term" value="C:cytoplasm"/>
    <property type="evidence" value="ECO:0007669"/>
    <property type="project" value="TreeGrafter"/>
</dbReference>
<dbReference type="SUPFAM" id="SSF56300">
    <property type="entry name" value="Metallo-dependent phosphatases"/>
    <property type="match status" value="1"/>
</dbReference>
<dbReference type="CDD" id="cd00144">
    <property type="entry name" value="MPP_PPP_family"/>
    <property type="match status" value="1"/>
</dbReference>
<evidence type="ECO:0000313" key="4">
    <source>
        <dbReference type="Proteomes" id="UP000245839"/>
    </source>
</evidence>
<dbReference type="EMBL" id="QGDJ01000015">
    <property type="protein sequence ID" value="PWJ12880.1"/>
    <property type="molecule type" value="Genomic_DNA"/>
</dbReference>
<reference evidence="2 4" key="2">
    <citation type="submission" date="2018-03" db="EMBL/GenBank/DDBJ databases">
        <title>Genomic Encyclopedia of Archaeal and Bacterial Type Strains, Phase II (KMG-II): from individual species to whole genera.</title>
        <authorList>
            <person name="Goeker M."/>
        </authorList>
    </citation>
    <scope>NUCLEOTIDE SEQUENCE [LARGE SCALE GENOMIC DNA]</scope>
    <source>
        <strain evidence="2 4">DSM 25227</strain>
    </source>
</reference>
<evidence type="ECO:0000313" key="5">
    <source>
        <dbReference type="Proteomes" id="UP000251571"/>
    </source>
</evidence>
<reference evidence="3 5" key="1">
    <citation type="submission" date="2016-10" db="EMBL/GenBank/DDBJ databases">
        <authorList>
            <person name="Cai Z."/>
        </authorList>
    </citation>
    <scope>NUCLEOTIDE SEQUENCE [LARGE SCALE GENOMIC DNA]</scope>
    <source>
        <strain evidence="3 5">DSM 25227</strain>
    </source>
</reference>
<keyword evidence="4" id="KW-1185">Reference proteome</keyword>
<sequence>MPDHPAPERPVYAVGDLHGRADLLAEMLALIEADAAGGPEAVTVFLGDYVDRGPDARATLDALRALDPARTVCLMGNHERMLLDALDRPGERGDRWLTHGGMETLASYGLGALFDPEEIAMRLRAALPPGTEAWLRGLPATWRSGDVVCVHAALDPVLALDAQDPRVLLWGRPPRRARRDGLWVVHGHTVVDAPELAGRRVAVDTGAWASGRLTAAAIFPGAPIRFLQVGA</sequence>
<dbReference type="PANTHER" id="PTHR42850:SF4">
    <property type="entry name" value="ZINC-DEPENDENT ENDOPOLYPHOSPHATASE"/>
    <property type="match status" value="1"/>
</dbReference>
<feature type="domain" description="Calcineurin-like phosphoesterase" evidence="1">
    <location>
        <begin position="10"/>
        <end position="191"/>
    </location>
</feature>
<dbReference type="PRINTS" id="PR00114">
    <property type="entry name" value="STPHPHTASE"/>
</dbReference>
<dbReference type="InterPro" id="IPR029052">
    <property type="entry name" value="Metallo-depent_PP-like"/>
</dbReference>
<gene>
    <name evidence="2" type="ORF">BCF38_11516</name>
    <name evidence="3" type="ORF">SAMN05421539_11516</name>
</gene>
<dbReference type="Proteomes" id="UP000245839">
    <property type="component" value="Unassembled WGS sequence"/>
</dbReference>
<dbReference type="RefSeq" id="WP_109566053.1">
    <property type="nucleotide sequence ID" value="NZ_QGDJ01000015.1"/>
</dbReference>
<dbReference type="InterPro" id="IPR006186">
    <property type="entry name" value="Ser/Thr-sp_prot-phosphatase"/>
</dbReference>
<dbReference type="InterPro" id="IPR050126">
    <property type="entry name" value="Ap4A_hydrolase"/>
</dbReference>
<dbReference type="AlphaFoldDB" id="A0A2Y9B597"/>
<dbReference type="Proteomes" id="UP000251571">
    <property type="component" value="Unassembled WGS sequence"/>
</dbReference>
<proteinExistence type="predicted"/>
<name>A0A2Y9B597_9RHOB</name>
<protein>
    <submittedName>
        <fullName evidence="3">Serine/threonine protein phosphatase 1</fullName>
    </submittedName>
</protein>